<dbReference type="PANTHER" id="PTHR43297:SF2">
    <property type="entry name" value="DIPEPTIDE TRANSPORT ATP-BINDING PROTEIN DPPD"/>
    <property type="match status" value="1"/>
</dbReference>
<keyword evidence="3" id="KW-0813">Transport</keyword>
<protein>
    <submittedName>
        <fullName evidence="9">ABC transporter ATP-binding protein</fullName>
    </submittedName>
</protein>
<keyword evidence="7" id="KW-0472">Membrane</keyword>
<proteinExistence type="inferred from homology"/>
<dbReference type="InterPro" id="IPR003439">
    <property type="entry name" value="ABC_transporter-like_ATP-bd"/>
</dbReference>
<accession>A0A9D1A5K1</accession>
<evidence type="ECO:0000313" key="9">
    <source>
        <dbReference type="EMBL" id="HIR06022.1"/>
    </source>
</evidence>
<evidence type="ECO:0000256" key="5">
    <source>
        <dbReference type="ARBA" id="ARBA00022741"/>
    </source>
</evidence>
<gene>
    <name evidence="9" type="ORF">IAB28_08680</name>
</gene>
<dbReference type="InterPro" id="IPR003593">
    <property type="entry name" value="AAA+_ATPase"/>
</dbReference>
<keyword evidence="6 9" id="KW-0067">ATP-binding</keyword>
<dbReference type="InterPro" id="IPR013563">
    <property type="entry name" value="Oligopep_ABC_C"/>
</dbReference>
<dbReference type="Proteomes" id="UP000824250">
    <property type="component" value="Unassembled WGS sequence"/>
</dbReference>
<evidence type="ECO:0000256" key="7">
    <source>
        <dbReference type="ARBA" id="ARBA00023136"/>
    </source>
</evidence>
<dbReference type="GO" id="GO:0005524">
    <property type="term" value="F:ATP binding"/>
    <property type="evidence" value="ECO:0007669"/>
    <property type="project" value="UniProtKB-KW"/>
</dbReference>
<dbReference type="InterPro" id="IPR017871">
    <property type="entry name" value="ABC_transporter-like_CS"/>
</dbReference>
<name>A0A9D1A5K1_9FIRM</name>
<dbReference type="CDD" id="cd03257">
    <property type="entry name" value="ABC_NikE_OppD_transporters"/>
    <property type="match status" value="1"/>
</dbReference>
<evidence type="ECO:0000256" key="1">
    <source>
        <dbReference type="ARBA" id="ARBA00004202"/>
    </source>
</evidence>
<dbReference type="AlphaFoldDB" id="A0A9D1A5K1"/>
<evidence type="ECO:0000256" key="2">
    <source>
        <dbReference type="ARBA" id="ARBA00005417"/>
    </source>
</evidence>
<dbReference type="PROSITE" id="PS00211">
    <property type="entry name" value="ABC_TRANSPORTER_1"/>
    <property type="match status" value="1"/>
</dbReference>
<feature type="domain" description="ABC transporter" evidence="8">
    <location>
        <begin position="5"/>
        <end position="265"/>
    </location>
</feature>
<dbReference type="InterPro" id="IPR050388">
    <property type="entry name" value="ABC_Ni/Peptide_Import"/>
</dbReference>
<organism evidence="9 10">
    <name type="scientific">Candidatus Copromonas faecavium</name>
    <name type="common">nom. illeg.</name>
    <dbReference type="NCBI Taxonomy" id="2840740"/>
    <lineage>
        <taxon>Bacteria</taxon>
        <taxon>Bacillati</taxon>
        <taxon>Bacillota</taxon>
        <taxon>Clostridia</taxon>
        <taxon>Lachnospirales</taxon>
        <taxon>Lachnospiraceae</taxon>
        <taxon>Candidatus Copromonas (nom. illeg.)</taxon>
    </lineage>
</organism>
<dbReference type="EMBL" id="DVGC01000049">
    <property type="protein sequence ID" value="HIR06022.1"/>
    <property type="molecule type" value="Genomic_DNA"/>
</dbReference>
<dbReference type="GO" id="GO:0015833">
    <property type="term" value="P:peptide transport"/>
    <property type="evidence" value="ECO:0007669"/>
    <property type="project" value="InterPro"/>
</dbReference>
<dbReference type="FunFam" id="3.40.50.300:FF:000016">
    <property type="entry name" value="Oligopeptide ABC transporter ATP-binding component"/>
    <property type="match status" value="1"/>
</dbReference>
<evidence type="ECO:0000259" key="8">
    <source>
        <dbReference type="PROSITE" id="PS50893"/>
    </source>
</evidence>
<dbReference type="Pfam" id="PF08352">
    <property type="entry name" value="oligo_HPY"/>
    <property type="match status" value="1"/>
</dbReference>
<comment type="subcellular location">
    <subcellularLocation>
        <location evidence="1">Cell membrane</location>
        <topology evidence="1">Peripheral membrane protein</topology>
    </subcellularLocation>
</comment>
<evidence type="ECO:0000256" key="3">
    <source>
        <dbReference type="ARBA" id="ARBA00022448"/>
    </source>
</evidence>
<dbReference type="PANTHER" id="PTHR43297">
    <property type="entry name" value="OLIGOPEPTIDE TRANSPORT ATP-BINDING PROTEIN APPD"/>
    <property type="match status" value="1"/>
</dbReference>
<evidence type="ECO:0000256" key="4">
    <source>
        <dbReference type="ARBA" id="ARBA00022475"/>
    </source>
</evidence>
<reference evidence="9" key="2">
    <citation type="journal article" date="2021" name="PeerJ">
        <title>Extensive microbial diversity within the chicken gut microbiome revealed by metagenomics and culture.</title>
        <authorList>
            <person name="Gilroy R."/>
            <person name="Ravi A."/>
            <person name="Getino M."/>
            <person name="Pursley I."/>
            <person name="Horton D.L."/>
            <person name="Alikhan N.F."/>
            <person name="Baker D."/>
            <person name="Gharbi K."/>
            <person name="Hall N."/>
            <person name="Watson M."/>
            <person name="Adriaenssens E.M."/>
            <person name="Foster-Nyarko E."/>
            <person name="Jarju S."/>
            <person name="Secka A."/>
            <person name="Antonio M."/>
            <person name="Oren A."/>
            <person name="Chaudhuri R.R."/>
            <person name="La Ragione R."/>
            <person name="Hildebrand F."/>
            <person name="Pallen M.J."/>
        </authorList>
    </citation>
    <scope>NUCLEOTIDE SEQUENCE</scope>
    <source>
        <strain evidence="9">CHK180-2868</strain>
    </source>
</reference>
<keyword evidence="5" id="KW-0547">Nucleotide-binding</keyword>
<dbReference type="PROSITE" id="PS50893">
    <property type="entry name" value="ABC_TRANSPORTER_2"/>
    <property type="match status" value="1"/>
</dbReference>
<evidence type="ECO:0000313" key="10">
    <source>
        <dbReference type="Proteomes" id="UP000824250"/>
    </source>
</evidence>
<keyword evidence="4" id="KW-1003">Cell membrane</keyword>
<reference evidence="9" key="1">
    <citation type="submission" date="2020-10" db="EMBL/GenBank/DDBJ databases">
        <authorList>
            <person name="Gilroy R."/>
        </authorList>
    </citation>
    <scope>NUCLEOTIDE SEQUENCE</scope>
    <source>
        <strain evidence="9">CHK180-2868</strain>
    </source>
</reference>
<sequence>MEEILKVEALGIGLKKKRGEMFWPVEQVSFSIHSGETLALVGESGSGKSMTALSIMGLLQSWNSYLKPQIRGSIQFMPRKGETYQLTELADKEYDKIRGKDMSIIFQEPLTVLNPVIPVGKQVEEVILAHERIPEAQARKRAVELLECVEIPDAANRYHQYPHQFSGGQLQRIVIAMAIACSCRLLIADEPTTALDVTIQAQILKLLARLQKERQMAILLITHDFGVVSEFADRVAVMYAGKIVEYGSVQQIFTNPTHPYTRLLIASIPTMDTEPGKPLLTKEDFLAGKAWKYGKTIFDPDRRTEGTFSKVAEGHYISSAYMREVFA</sequence>
<comment type="caution">
    <text evidence="9">The sequence shown here is derived from an EMBL/GenBank/DDBJ whole genome shotgun (WGS) entry which is preliminary data.</text>
</comment>
<dbReference type="GO" id="GO:0005886">
    <property type="term" value="C:plasma membrane"/>
    <property type="evidence" value="ECO:0007669"/>
    <property type="project" value="UniProtKB-SubCell"/>
</dbReference>
<comment type="similarity">
    <text evidence="2">Belongs to the ABC transporter superfamily.</text>
</comment>
<dbReference type="Gene3D" id="3.40.50.300">
    <property type="entry name" value="P-loop containing nucleotide triphosphate hydrolases"/>
    <property type="match status" value="1"/>
</dbReference>
<evidence type="ECO:0000256" key="6">
    <source>
        <dbReference type="ARBA" id="ARBA00022840"/>
    </source>
</evidence>
<dbReference type="InterPro" id="IPR027417">
    <property type="entry name" value="P-loop_NTPase"/>
</dbReference>
<dbReference type="GO" id="GO:0016887">
    <property type="term" value="F:ATP hydrolysis activity"/>
    <property type="evidence" value="ECO:0007669"/>
    <property type="project" value="InterPro"/>
</dbReference>
<dbReference type="Pfam" id="PF00005">
    <property type="entry name" value="ABC_tran"/>
    <property type="match status" value="1"/>
</dbReference>
<dbReference type="SMART" id="SM00382">
    <property type="entry name" value="AAA"/>
    <property type="match status" value="1"/>
</dbReference>
<dbReference type="SUPFAM" id="SSF52540">
    <property type="entry name" value="P-loop containing nucleoside triphosphate hydrolases"/>
    <property type="match status" value="1"/>
</dbReference>